<dbReference type="Proteomes" id="UP001344447">
    <property type="component" value="Unassembled WGS sequence"/>
</dbReference>
<reference evidence="3 4" key="1">
    <citation type="submission" date="2023-11" db="EMBL/GenBank/DDBJ databases">
        <title>Dfirmibasis_genome.</title>
        <authorList>
            <person name="Edelbroek B."/>
            <person name="Kjellin J."/>
            <person name="Jerlstrom-Hultqvist J."/>
            <person name="Soderbom F."/>
        </authorList>
    </citation>
    <scope>NUCLEOTIDE SEQUENCE [LARGE SCALE GENOMIC DNA]</scope>
    <source>
        <strain evidence="3 4">TNS-C-14</strain>
    </source>
</reference>
<dbReference type="AlphaFoldDB" id="A0AAN7U702"/>
<gene>
    <name evidence="3" type="ORF">RB653_000442</name>
</gene>
<keyword evidence="1" id="KW-0863">Zinc-finger</keyword>
<dbReference type="GO" id="GO:0008270">
    <property type="term" value="F:zinc ion binding"/>
    <property type="evidence" value="ECO:0007669"/>
    <property type="project" value="UniProtKB-KW"/>
</dbReference>
<keyword evidence="4" id="KW-1185">Reference proteome</keyword>
<evidence type="ECO:0000256" key="1">
    <source>
        <dbReference type="PROSITE-ProRule" id="PRU00325"/>
    </source>
</evidence>
<protein>
    <recommendedName>
        <fullName evidence="2">SWIM-type domain-containing protein</fullName>
    </recommendedName>
</protein>
<name>A0AAN7U702_9MYCE</name>
<proteinExistence type="predicted"/>
<evidence type="ECO:0000313" key="4">
    <source>
        <dbReference type="Proteomes" id="UP001344447"/>
    </source>
</evidence>
<dbReference type="Pfam" id="PF04434">
    <property type="entry name" value="SWIM"/>
    <property type="match status" value="1"/>
</dbReference>
<evidence type="ECO:0000313" key="3">
    <source>
        <dbReference type="EMBL" id="KAK5580425.1"/>
    </source>
</evidence>
<comment type="caution">
    <text evidence="3">The sequence shown here is derived from an EMBL/GenBank/DDBJ whole genome shotgun (WGS) entry which is preliminary data.</text>
</comment>
<sequence>MEGIGPEQIIEYLRDEVVYRIGLDNYNNGLIQLEFVGKYLVKAKVNEVSKHRVMVEFRRDGLIKKSLCTCMEFEFTLPCRHVVATCFELIDYMREHPNRFISNNTLIQEYSLTKSTELVDLVKEIYIDNPTLLFSPKNYFNINFNNFNGIDESNNKVSTVPKNIA</sequence>
<organism evidence="3 4">
    <name type="scientific">Dictyostelium firmibasis</name>
    <dbReference type="NCBI Taxonomy" id="79012"/>
    <lineage>
        <taxon>Eukaryota</taxon>
        <taxon>Amoebozoa</taxon>
        <taxon>Evosea</taxon>
        <taxon>Eumycetozoa</taxon>
        <taxon>Dictyostelia</taxon>
        <taxon>Dictyosteliales</taxon>
        <taxon>Dictyosteliaceae</taxon>
        <taxon>Dictyostelium</taxon>
    </lineage>
</organism>
<feature type="domain" description="SWIM-type" evidence="2">
    <location>
        <begin position="53"/>
        <end position="90"/>
    </location>
</feature>
<keyword evidence="1" id="KW-0479">Metal-binding</keyword>
<dbReference type="PROSITE" id="PS50966">
    <property type="entry name" value="ZF_SWIM"/>
    <property type="match status" value="1"/>
</dbReference>
<dbReference type="InterPro" id="IPR007527">
    <property type="entry name" value="Znf_SWIM"/>
</dbReference>
<keyword evidence="1" id="KW-0862">Zinc</keyword>
<evidence type="ECO:0000259" key="2">
    <source>
        <dbReference type="PROSITE" id="PS50966"/>
    </source>
</evidence>
<dbReference type="EMBL" id="JAVFKY010000002">
    <property type="protein sequence ID" value="KAK5580425.1"/>
    <property type="molecule type" value="Genomic_DNA"/>
</dbReference>
<accession>A0AAN7U702</accession>